<dbReference type="RefSeq" id="WP_131756861.1">
    <property type="nucleotide sequence ID" value="NZ_CAACUY010000022.1"/>
</dbReference>
<dbReference type="Pfam" id="PF01674">
    <property type="entry name" value="Lipase_2"/>
    <property type="match status" value="1"/>
</dbReference>
<proteinExistence type="predicted"/>
<dbReference type="InterPro" id="IPR029058">
    <property type="entry name" value="AB_hydrolase_fold"/>
</dbReference>
<evidence type="ECO:0000313" key="2">
    <source>
        <dbReference type="EMBL" id="MFD0687614.1"/>
    </source>
</evidence>
<dbReference type="InterPro" id="IPR002918">
    <property type="entry name" value="Lipase_EstA/Esterase_EstB"/>
</dbReference>
<sequence length="170" mass="18372">MCTCTVNDFTAAPAHADYPVGGLGTALINFTVSPDRVAGANNWNCTPSAAHPTPVVLVHATFVNLGMNWVTLSPTLANAGYCVYAFNYGQTLVSAGRIGGLGDIADSAKTLRNFVEQVHPRPHRADHRLAPAQDRHRRSASGLHRRPRLLRGPHRRGGRLHAGRKPPLNF</sequence>
<organism evidence="2 3">
    <name type="scientific">Actinomadura fibrosa</name>
    <dbReference type="NCBI Taxonomy" id="111802"/>
    <lineage>
        <taxon>Bacteria</taxon>
        <taxon>Bacillati</taxon>
        <taxon>Actinomycetota</taxon>
        <taxon>Actinomycetes</taxon>
        <taxon>Streptosporangiales</taxon>
        <taxon>Thermomonosporaceae</taxon>
        <taxon>Actinomadura</taxon>
    </lineage>
</organism>
<feature type="region of interest" description="Disordered" evidence="1">
    <location>
        <begin position="120"/>
        <end position="170"/>
    </location>
</feature>
<comment type="caution">
    <text evidence="2">The sequence shown here is derived from an EMBL/GenBank/DDBJ whole genome shotgun (WGS) entry which is preliminary data.</text>
</comment>
<dbReference type="Gene3D" id="3.40.50.1820">
    <property type="entry name" value="alpha/beta hydrolase"/>
    <property type="match status" value="1"/>
</dbReference>
<dbReference type="EMBL" id="JBHTGP010000013">
    <property type="protein sequence ID" value="MFD0687614.1"/>
    <property type="molecule type" value="Genomic_DNA"/>
</dbReference>
<accession>A0ABW2XNM5</accession>
<dbReference type="Proteomes" id="UP001597063">
    <property type="component" value="Unassembled WGS sequence"/>
</dbReference>
<evidence type="ECO:0000256" key="1">
    <source>
        <dbReference type="SAM" id="MobiDB-lite"/>
    </source>
</evidence>
<evidence type="ECO:0000313" key="3">
    <source>
        <dbReference type="Proteomes" id="UP001597063"/>
    </source>
</evidence>
<feature type="compositionally biased region" description="Basic residues" evidence="1">
    <location>
        <begin position="135"/>
        <end position="164"/>
    </location>
</feature>
<reference evidence="3" key="1">
    <citation type="journal article" date="2019" name="Int. J. Syst. Evol. Microbiol.">
        <title>The Global Catalogue of Microorganisms (GCM) 10K type strain sequencing project: providing services to taxonomists for standard genome sequencing and annotation.</title>
        <authorList>
            <consortium name="The Broad Institute Genomics Platform"/>
            <consortium name="The Broad Institute Genome Sequencing Center for Infectious Disease"/>
            <person name="Wu L."/>
            <person name="Ma J."/>
        </authorList>
    </citation>
    <scope>NUCLEOTIDE SEQUENCE [LARGE SCALE GENOMIC DNA]</scope>
    <source>
        <strain evidence="3">JCM 9371</strain>
    </source>
</reference>
<protein>
    <submittedName>
        <fullName evidence="2">Esterase/lipase family protein</fullName>
    </submittedName>
</protein>
<name>A0ABW2XNM5_9ACTN</name>
<dbReference type="SUPFAM" id="SSF53474">
    <property type="entry name" value="alpha/beta-Hydrolases"/>
    <property type="match status" value="1"/>
</dbReference>
<keyword evidence="3" id="KW-1185">Reference proteome</keyword>
<gene>
    <name evidence="2" type="ORF">ACFQZM_24180</name>
</gene>